<evidence type="ECO:0000313" key="3">
    <source>
        <dbReference type="Proteomes" id="UP001172102"/>
    </source>
</evidence>
<keyword evidence="3" id="KW-1185">Reference proteome</keyword>
<organism evidence="2 3">
    <name type="scientific">Lasiosphaeris hirsuta</name>
    <dbReference type="NCBI Taxonomy" id="260670"/>
    <lineage>
        <taxon>Eukaryota</taxon>
        <taxon>Fungi</taxon>
        <taxon>Dikarya</taxon>
        <taxon>Ascomycota</taxon>
        <taxon>Pezizomycotina</taxon>
        <taxon>Sordariomycetes</taxon>
        <taxon>Sordariomycetidae</taxon>
        <taxon>Sordariales</taxon>
        <taxon>Lasiosphaeriaceae</taxon>
        <taxon>Lasiosphaeris</taxon>
    </lineage>
</organism>
<dbReference type="Proteomes" id="UP001172102">
    <property type="component" value="Unassembled WGS sequence"/>
</dbReference>
<dbReference type="AlphaFoldDB" id="A0AA40AP45"/>
<protein>
    <submittedName>
        <fullName evidence="2">Uncharacterized protein</fullName>
    </submittedName>
</protein>
<reference evidence="2" key="1">
    <citation type="submission" date="2023-06" db="EMBL/GenBank/DDBJ databases">
        <title>Genome-scale phylogeny and comparative genomics of the fungal order Sordariales.</title>
        <authorList>
            <consortium name="Lawrence Berkeley National Laboratory"/>
            <person name="Hensen N."/>
            <person name="Bonometti L."/>
            <person name="Westerberg I."/>
            <person name="Brannstrom I.O."/>
            <person name="Guillou S."/>
            <person name="Cros-Aarteil S."/>
            <person name="Calhoun S."/>
            <person name="Haridas S."/>
            <person name="Kuo A."/>
            <person name="Mondo S."/>
            <person name="Pangilinan J."/>
            <person name="Riley R."/>
            <person name="Labutti K."/>
            <person name="Andreopoulos B."/>
            <person name="Lipzen A."/>
            <person name="Chen C."/>
            <person name="Yanf M."/>
            <person name="Daum C."/>
            <person name="Ng V."/>
            <person name="Clum A."/>
            <person name="Steindorff A."/>
            <person name="Ohm R."/>
            <person name="Martin F."/>
            <person name="Silar P."/>
            <person name="Natvig D."/>
            <person name="Lalanne C."/>
            <person name="Gautier V."/>
            <person name="Ament-Velasquez S.L."/>
            <person name="Kruys A."/>
            <person name="Hutchinson M.I."/>
            <person name="Powell A.J."/>
            <person name="Barry K."/>
            <person name="Miller A.N."/>
            <person name="Grigoriev I.V."/>
            <person name="Debuchy R."/>
            <person name="Gladieux P."/>
            <person name="Thoren M.H."/>
            <person name="Johannesson H."/>
        </authorList>
    </citation>
    <scope>NUCLEOTIDE SEQUENCE</scope>
    <source>
        <strain evidence="2">SMH4607-1</strain>
    </source>
</reference>
<dbReference type="EMBL" id="JAUKUA010000003">
    <property type="protein sequence ID" value="KAK0719425.1"/>
    <property type="molecule type" value="Genomic_DNA"/>
</dbReference>
<proteinExistence type="predicted"/>
<gene>
    <name evidence="2" type="ORF">B0H67DRAFT_660956</name>
</gene>
<name>A0AA40AP45_9PEZI</name>
<feature type="compositionally biased region" description="Polar residues" evidence="1">
    <location>
        <begin position="292"/>
        <end position="303"/>
    </location>
</feature>
<evidence type="ECO:0000313" key="2">
    <source>
        <dbReference type="EMBL" id="KAK0719425.1"/>
    </source>
</evidence>
<sequence length="388" mass="41625">MAYPTRPFWAGLDSDKAEPLDKVLAALHCYQIAPPCDGSSLYFEFTVNRDDHHRLANGFIKLQKLAAAINKEIAFEFDPSTGKLSTMSLETTLAIVKYEAYYTITAGLDSSRHLSAPSSLLAAKLMVFPIQDETLAIFSIAPNVPPVGPTTMVAFTATSSHMSPSEYAQSFTKYPSLRTMAVVQLALPMRQINTEKQMKRLTERSFVSVFTRVDGKVKATVQREPLSAPGGAIKLWLSDLVEQDDLKGLPHECIRPLCNDLKGEEMDGSIDGSGGGGIGGNVVKPDSGGKRFSSTPAGGNTADNTLAKIGGGVGKRPMSTLSVLAAFDMVNSNTGGYSGGKRFLSGYAAYRRPAQSAVLCPRPPYMVKPVGAIVSSWGCLLARLPHKV</sequence>
<comment type="caution">
    <text evidence="2">The sequence shown here is derived from an EMBL/GenBank/DDBJ whole genome shotgun (WGS) entry which is preliminary data.</text>
</comment>
<accession>A0AA40AP45</accession>
<evidence type="ECO:0000256" key="1">
    <source>
        <dbReference type="SAM" id="MobiDB-lite"/>
    </source>
</evidence>
<feature type="region of interest" description="Disordered" evidence="1">
    <location>
        <begin position="272"/>
        <end position="303"/>
    </location>
</feature>